<dbReference type="InterPro" id="IPR001279">
    <property type="entry name" value="Metallo-B-lactamas"/>
</dbReference>
<proteinExistence type="inferred from homology"/>
<dbReference type="InterPro" id="IPR051013">
    <property type="entry name" value="MBL_superfamily_lactonases"/>
</dbReference>
<protein>
    <submittedName>
        <fullName evidence="10">MBL fold metallo-hydrolase</fullName>
    </submittedName>
</protein>
<keyword evidence="11" id="KW-1185">Reference proteome</keyword>
<evidence type="ECO:0000313" key="11">
    <source>
        <dbReference type="Proteomes" id="UP000812277"/>
    </source>
</evidence>
<dbReference type="PANTHER" id="PTHR42978:SF2">
    <property type="entry name" value="102 KBASES UNSTABLE REGION: FROM 1 TO 119443"/>
    <property type="match status" value="1"/>
</dbReference>
<evidence type="ECO:0000256" key="8">
    <source>
        <dbReference type="ARBA" id="ARBA00048505"/>
    </source>
</evidence>
<accession>A0ABS7DBI8</accession>
<comment type="similarity">
    <text evidence="2">Belongs to the metallo-beta-lactamase superfamily.</text>
</comment>
<dbReference type="CDD" id="cd07730">
    <property type="entry name" value="metallo-hydrolase-like_MBL-fold"/>
    <property type="match status" value="1"/>
</dbReference>
<comment type="caution">
    <text evidence="10">The sequence shown here is derived from an EMBL/GenBank/DDBJ whole genome shotgun (WGS) entry which is preliminary data.</text>
</comment>
<evidence type="ECO:0000256" key="1">
    <source>
        <dbReference type="ARBA" id="ARBA00001947"/>
    </source>
</evidence>
<reference evidence="10 11" key="1">
    <citation type="submission" date="2021-07" db="EMBL/GenBank/DDBJ databases">
        <title>Paenibacillus radiodurans sp. nov., isolated from the southeastern edge of Tengger Desert.</title>
        <authorList>
            <person name="Zhang G."/>
        </authorList>
    </citation>
    <scope>NUCLEOTIDE SEQUENCE [LARGE SCALE GENOMIC DNA]</scope>
    <source>
        <strain evidence="10 11">DT7-4</strain>
    </source>
</reference>
<dbReference type="Proteomes" id="UP000812277">
    <property type="component" value="Unassembled WGS sequence"/>
</dbReference>
<comment type="catalytic activity">
    <reaction evidence="6">
        <text>3',5'-cyclic CMP + H2O = CMP + H(+)</text>
        <dbReference type="Rhea" id="RHEA:72675"/>
        <dbReference type="ChEBI" id="CHEBI:15377"/>
        <dbReference type="ChEBI" id="CHEBI:15378"/>
        <dbReference type="ChEBI" id="CHEBI:58003"/>
        <dbReference type="ChEBI" id="CHEBI:60377"/>
    </reaction>
    <physiologicalReaction direction="left-to-right" evidence="6">
        <dbReference type="Rhea" id="RHEA:72676"/>
    </physiologicalReaction>
</comment>
<evidence type="ECO:0000256" key="2">
    <source>
        <dbReference type="ARBA" id="ARBA00007749"/>
    </source>
</evidence>
<comment type="function">
    <text evidence="7">Counteracts the endogenous Pycsar antiviral defense system. Phosphodiesterase that enables metal-dependent hydrolysis of host cyclic nucleotide Pycsar defense signals such as cCMP and cUMP.</text>
</comment>
<comment type="catalytic activity">
    <reaction evidence="8">
        <text>3',5'-cyclic UMP + H2O = UMP + H(+)</text>
        <dbReference type="Rhea" id="RHEA:70575"/>
        <dbReference type="ChEBI" id="CHEBI:15377"/>
        <dbReference type="ChEBI" id="CHEBI:15378"/>
        <dbReference type="ChEBI" id="CHEBI:57865"/>
        <dbReference type="ChEBI" id="CHEBI:184387"/>
    </reaction>
    <physiologicalReaction direction="left-to-right" evidence="8">
        <dbReference type="Rhea" id="RHEA:70576"/>
    </physiologicalReaction>
</comment>
<keyword evidence="3" id="KW-0479">Metal-binding</keyword>
<evidence type="ECO:0000313" key="10">
    <source>
        <dbReference type="EMBL" id="MBW7477210.1"/>
    </source>
</evidence>
<organism evidence="10 11">
    <name type="scientific">Paenibacillus oenotherae</name>
    <dbReference type="NCBI Taxonomy" id="1435645"/>
    <lineage>
        <taxon>Bacteria</taxon>
        <taxon>Bacillati</taxon>
        <taxon>Bacillota</taxon>
        <taxon>Bacilli</taxon>
        <taxon>Bacillales</taxon>
        <taxon>Paenibacillaceae</taxon>
        <taxon>Paenibacillus</taxon>
    </lineage>
</organism>
<comment type="cofactor">
    <cofactor evidence="1">
        <name>Zn(2+)</name>
        <dbReference type="ChEBI" id="CHEBI:29105"/>
    </cofactor>
</comment>
<dbReference type="InterPro" id="IPR036866">
    <property type="entry name" value="RibonucZ/Hydroxyglut_hydro"/>
</dbReference>
<evidence type="ECO:0000256" key="7">
    <source>
        <dbReference type="ARBA" id="ARBA00034301"/>
    </source>
</evidence>
<evidence type="ECO:0000256" key="6">
    <source>
        <dbReference type="ARBA" id="ARBA00034221"/>
    </source>
</evidence>
<dbReference type="EMBL" id="JAHZIJ010000021">
    <property type="protein sequence ID" value="MBW7477210.1"/>
    <property type="molecule type" value="Genomic_DNA"/>
</dbReference>
<dbReference type="PANTHER" id="PTHR42978">
    <property type="entry name" value="QUORUM-QUENCHING LACTONASE YTNP-RELATED-RELATED"/>
    <property type="match status" value="1"/>
</dbReference>
<dbReference type="SUPFAM" id="SSF56281">
    <property type="entry name" value="Metallo-hydrolase/oxidoreductase"/>
    <property type="match status" value="1"/>
</dbReference>
<feature type="domain" description="Metallo-beta-lactamase" evidence="9">
    <location>
        <begin position="30"/>
        <end position="264"/>
    </location>
</feature>
<keyword evidence="4" id="KW-0378">Hydrolase</keyword>
<name>A0ABS7DBI8_9BACL</name>
<gene>
    <name evidence="10" type="ORF">K0T92_21060</name>
</gene>
<dbReference type="RefSeq" id="WP_219874460.1">
    <property type="nucleotide sequence ID" value="NZ_JAHZIJ010000021.1"/>
</dbReference>
<dbReference type="Gene3D" id="3.60.15.10">
    <property type="entry name" value="Ribonuclease Z/Hydroxyacylglutathione hydrolase-like"/>
    <property type="match status" value="1"/>
</dbReference>
<keyword evidence="5" id="KW-0862">Zinc</keyword>
<evidence type="ECO:0000259" key="9">
    <source>
        <dbReference type="SMART" id="SM00849"/>
    </source>
</evidence>
<dbReference type="SMART" id="SM00849">
    <property type="entry name" value="Lactamase_B"/>
    <property type="match status" value="1"/>
</dbReference>
<evidence type="ECO:0000256" key="4">
    <source>
        <dbReference type="ARBA" id="ARBA00022801"/>
    </source>
</evidence>
<sequence length="284" mass="31830">MQLTLFSAGYCKQLEAISIRGGKWRSMAFPAIFGCIEHPYWGLILFDTGYSSHFFRASDAFPYRLYRWTTPVTYSEGQSALHQLKQRGYRAEDIRYIFLSHFHADHVGGLRDFPNARIICSAAAYESVAGLQGFAAVKKAFLPDLMPDDIKDRLTLLGPSALCSLPASLAPFTHGYDVMGDGSLLAIDLPGHAVGQLGLYMVDRHGAAYLLGADASWSARAIRESRLPHPIAFALFDSSAYKETFRKLEELHHNQPRLQMIFSHCHEAWERCRVEEEGRGVGIE</sequence>
<evidence type="ECO:0000256" key="3">
    <source>
        <dbReference type="ARBA" id="ARBA00022723"/>
    </source>
</evidence>
<dbReference type="Pfam" id="PF00753">
    <property type="entry name" value="Lactamase_B"/>
    <property type="match status" value="1"/>
</dbReference>
<evidence type="ECO:0000256" key="5">
    <source>
        <dbReference type="ARBA" id="ARBA00022833"/>
    </source>
</evidence>